<sequence length="376" mass="42973">MAEPTRPEFDILDSEGLEYHRWVSDVETTFIGKDYSYTIKPPSDPKNNPSEKVQANALMFLRRHIDPSLRWEYLQLKTPQELWDALKGRFGNVHDSLLPELMVQWNEIRLLDYKKVNDFNKDMLRLKARLNFCGKELTEDDMIQKTLSTFPTSSIILMNQYRLEYDNKRISTFNKLINLLQVAERHNEVLLNNNARPVGTKKIPESNHASVKGGKKPKGQGAKHTESYTRGNYSSRGRGRGQGHVQAQRQGRGRGRGQSRGNSRGGFSNSWHRDVTAGPSNQEKSKGKAPMIEPTKRVRDGTEPCYRCGIVGHWYNTCRASNAIAAAYKRYRESTEKESNYLEEASNEPEANLTVADFTNTNINIDDPNLELSDFD</sequence>
<dbReference type="Proteomes" id="UP001172457">
    <property type="component" value="Chromosome 6"/>
</dbReference>
<evidence type="ECO:0000313" key="2">
    <source>
        <dbReference type="EMBL" id="KAJ9545092.1"/>
    </source>
</evidence>
<organism evidence="2 3">
    <name type="scientific">Centaurea solstitialis</name>
    <name type="common">yellow star-thistle</name>
    <dbReference type="NCBI Taxonomy" id="347529"/>
    <lineage>
        <taxon>Eukaryota</taxon>
        <taxon>Viridiplantae</taxon>
        <taxon>Streptophyta</taxon>
        <taxon>Embryophyta</taxon>
        <taxon>Tracheophyta</taxon>
        <taxon>Spermatophyta</taxon>
        <taxon>Magnoliopsida</taxon>
        <taxon>eudicotyledons</taxon>
        <taxon>Gunneridae</taxon>
        <taxon>Pentapetalae</taxon>
        <taxon>asterids</taxon>
        <taxon>campanulids</taxon>
        <taxon>Asterales</taxon>
        <taxon>Asteraceae</taxon>
        <taxon>Carduoideae</taxon>
        <taxon>Cardueae</taxon>
        <taxon>Centaureinae</taxon>
        <taxon>Centaurea</taxon>
    </lineage>
</organism>
<dbReference type="AlphaFoldDB" id="A0AA38W112"/>
<protein>
    <recommendedName>
        <fullName evidence="4">CCHC-type domain-containing protein</fullName>
    </recommendedName>
</protein>
<dbReference type="GO" id="GO:0003676">
    <property type="term" value="F:nucleic acid binding"/>
    <property type="evidence" value="ECO:0007669"/>
    <property type="project" value="InterPro"/>
</dbReference>
<proteinExistence type="predicted"/>
<feature type="region of interest" description="Disordered" evidence="1">
    <location>
        <begin position="193"/>
        <end position="293"/>
    </location>
</feature>
<keyword evidence="3" id="KW-1185">Reference proteome</keyword>
<dbReference type="EMBL" id="JARYMX010000006">
    <property type="protein sequence ID" value="KAJ9545092.1"/>
    <property type="molecule type" value="Genomic_DNA"/>
</dbReference>
<dbReference type="GO" id="GO:0008270">
    <property type="term" value="F:zinc ion binding"/>
    <property type="evidence" value="ECO:0007669"/>
    <property type="project" value="InterPro"/>
</dbReference>
<evidence type="ECO:0000313" key="3">
    <source>
        <dbReference type="Proteomes" id="UP001172457"/>
    </source>
</evidence>
<evidence type="ECO:0000256" key="1">
    <source>
        <dbReference type="SAM" id="MobiDB-lite"/>
    </source>
</evidence>
<feature type="compositionally biased region" description="Low complexity" evidence="1">
    <location>
        <begin position="259"/>
        <end position="270"/>
    </location>
</feature>
<reference evidence="2" key="1">
    <citation type="submission" date="2023-03" db="EMBL/GenBank/DDBJ databases">
        <title>Chromosome-scale reference genome and RAD-based genetic map of yellow starthistle (Centaurea solstitialis) reveal putative structural variation and QTLs associated with invader traits.</title>
        <authorList>
            <person name="Reatini B."/>
            <person name="Cang F.A."/>
            <person name="Jiang Q."/>
            <person name="Mckibben M.T.W."/>
            <person name="Barker M.S."/>
            <person name="Rieseberg L.H."/>
            <person name="Dlugosch K.M."/>
        </authorList>
    </citation>
    <scope>NUCLEOTIDE SEQUENCE</scope>
    <source>
        <strain evidence="2">CAN-66</strain>
        <tissue evidence="2">Leaf</tissue>
    </source>
</reference>
<dbReference type="PANTHER" id="PTHR33325:SF11">
    <property type="entry name" value="COLD SHOCK DOMAIN-CONTAINING PROTEIN 4-LIKE"/>
    <property type="match status" value="1"/>
</dbReference>
<dbReference type="SUPFAM" id="SSF57756">
    <property type="entry name" value="Retrovirus zinc finger-like domains"/>
    <property type="match status" value="1"/>
</dbReference>
<dbReference type="InterPro" id="IPR036875">
    <property type="entry name" value="Znf_CCHC_sf"/>
</dbReference>
<gene>
    <name evidence="2" type="ORF">OSB04_024799</name>
</gene>
<accession>A0AA38W112</accession>
<name>A0AA38W112_9ASTR</name>
<evidence type="ECO:0008006" key="4">
    <source>
        <dbReference type="Google" id="ProtNLM"/>
    </source>
</evidence>
<dbReference type="PANTHER" id="PTHR33325">
    <property type="entry name" value="ZINC FINGER, CCHC-TYPE-RELATED"/>
    <property type="match status" value="1"/>
</dbReference>
<comment type="caution">
    <text evidence="2">The sequence shown here is derived from an EMBL/GenBank/DDBJ whole genome shotgun (WGS) entry which is preliminary data.</text>
</comment>